<organism evidence="1 2">
    <name type="scientific">Araneus ventricosus</name>
    <name type="common">Orbweaver spider</name>
    <name type="synonym">Epeira ventricosa</name>
    <dbReference type="NCBI Taxonomy" id="182803"/>
    <lineage>
        <taxon>Eukaryota</taxon>
        <taxon>Metazoa</taxon>
        <taxon>Ecdysozoa</taxon>
        <taxon>Arthropoda</taxon>
        <taxon>Chelicerata</taxon>
        <taxon>Arachnida</taxon>
        <taxon>Araneae</taxon>
        <taxon>Araneomorphae</taxon>
        <taxon>Entelegynae</taxon>
        <taxon>Araneoidea</taxon>
        <taxon>Araneidae</taxon>
        <taxon>Araneus</taxon>
    </lineage>
</organism>
<gene>
    <name evidence="1" type="ORF">AVEN_83554_1</name>
</gene>
<comment type="caution">
    <text evidence="1">The sequence shown here is derived from an EMBL/GenBank/DDBJ whole genome shotgun (WGS) entry which is preliminary data.</text>
</comment>
<feature type="non-terminal residue" evidence="1">
    <location>
        <position position="1"/>
    </location>
</feature>
<protein>
    <submittedName>
        <fullName evidence="1">Uncharacterized protein</fullName>
    </submittedName>
</protein>
<evidence type="ECO:0000313" key="2">
    <source>
        <dbReference type="Proteomes" id="UP000499080"/>
    </source>
</evidence>
<sequence length="99" mass="11011">GEIRCRETSLSGDSTAYLRNQIQHLLFGISANGSPLFFIEHLESSFQDRVSIDETDVRPAGQSSIGIGKRELTVHQTSESDLTVDFTLKKRKEGSLKTK</sequence>
<dbReference type="EMBL" id="BGPR01117184">
    <property type="protein sequence ID" value="GBN09228.1"/>
    <property type="molecule type" value="Genomic_DNA"/>
</dbReference>
<keyword evidence="2" id="KW-1185">Reference proteome</keyword>
<proteinExistence type="predicted"/>
<accession>A0A4Y2L3Q8</accession>
<reference evidence="1 2" key="1">
    <citation type="journal article" date="2019" name="Sci. Rep.">
        <title>Orb-weaving spider Araneus ventricosus genome elucidates the spidroin gene catalogue.</title>
        <authorList>
            <person name="Kono N."/>
            <person name="Nakamura H."/>
            <person name="Ohtoshi R."/>
            <person name="Moran D.A.P."/>
            <person name="Shinohara A."/>
            <person name="Yoshida Y."/>
            <person name="Fujiwara M."/>
            <person name="Mori M."/>
            <person name="Tomita M."/>
            <person name="Arakawa K."/>
        </authorList>
    </citation>
    <scope>NUCLEOTIDE SEQUENCE [LARGE SCALE GENOMIC DNA]</scope>
</reference>
<dbReference type="Proteomes" id="UP000499080">
    <property type="component" value="Unassembled WGS sequence"/>
</dbReference>
<name>A0A4Y2L3Q8_ARAVE</name>
<evidence type="ECO:0000313" key="1">
    <source>
        <dbReference type="EMBL" id="GBN09228.1"/>
    </source>
</evidence>
<dbReference type="AlphaFoldDB" id="A0A4Y2L3Q8"/>